<evidence type="ECO:0000256" key="1">
    <source>
        <dbReference type="SAM" id="MobiDB-lite"/>
    </source>
</evidence>
<dbReference type="KEGG" id="ttf:THTE_2504"/>
<organism evidence="2 3">
    <name type="scientific">Thermogutta terrifontis</name>
    <dbReference type="NCBI Taxonomy" id="1331910"/>
    <lineage>
        <taxon>Bacteria</taxon>
        <taxon>Pseudomonadati</taxon>
        <taxon>Planctomycetota</taxon>
        <taxon>Planctomycetia</taxon>
        <taxon>Pirellulales</taxon>
        <taxon>Thermoguttaceae</taxon>
        <taxon>Thermogutta</taxon>
    </lineage>
</organism>
<reference evidence="2 3" key="1">
    <citation type="journal article" name="Front. Microbiol.">
        <title>Sugar Metabolism of the First Thermophilic Planctomycete Thermogutta terrifontis: Comparative Genomic and Transcriptomic Approaches.</title>
        <authorList>
            <person name="Elcheninov A.G."/>
            <person name="Menzel P."/>
            <person name="Gudbergsdottir S.R."/>
            <person name="Slesarev A.I."/>
            <person name="Kadnikov V.V."/>
            <person name="Krogh A."/>
            <person name="Bonch-Osmolovskaya E.A."/>
            <person name="Peng X."/>
            <person name="Kublanov I.V."/>
        </authorList>
    </citation>
    <scope>NUCLEOTIDE SEQUENCE [LARGE SCALE GENOMIC DNA]</scope>
    <source>
        <strain evidence="2 3">R1</strain>
    </source>
</reference>
<feature type="compositionally biased region" description="Low complexity" evidence="1">
    <location>
        <begin position="1"/>
        <end position="14"/>
    </location>
</feature>
<evidence type="ECO:0000313" key="2">
    <source>
        <dbReference type="EMBL" id="ASV75106.1"/>
    </source>
</evidence>
<name>A0A286RGN6_9BACT</name>
<dbReference type="EMBL" id="CP018477">
    <property type="protein sequence ID" value="ASV75106.1"/>
    <property type="molecule type" value="Genomic_DNA"/>
</dbReference>
<dbReference type="AlphaFoldDB" id="A0A286RGN6"/>
<accession>A0A286RGN6</accession>
<gene>
    <name evidence="2" type="ORF">THTE_2504</name>
</gene>
<evidence type="ECO:0000313" key="3">
    <source>
        <dbReference type="Proteomes" id="UP000215086"/>
    </source>
</evidence>
<dbReference type="Proteomes" id="UP000215086">
    <property type="component" value="Chromosome"/>
</dbReference>
<keyword evidence="3" id="KW-1185">Reference proteome</keyword>
<sequence length="52" mass="5804">MIQQQQTNRQISQRLRQMESPVQSGGGYVGRAAPTGGYFMNYYGYFPGLGGR</sequence>
<proteinExistence type="predicted"/>
<protein>
    <submittedName>
        <fullName evidence="2">Uncharacterized protein</fullName>
    </submittedName>
</protein>
<feature type="region of interest" description="Disordered" evidence="1">
    <location>
        <begin position="1"/>
        <end position="26"/>
    </location>
</feature>